<evidence type="ECO:0000313" key="8">
    <source>
        <dbReference type="Proteomes" id="UP000076825"/>
    </source>
</evidence>
<proteinExistence type="predicted"/>
<keyword evidence="3" id="KW-0238">DNA-binding</keyword>
<dbReference type="KEGG" id="btrm:SAMEA390648701420"/>
<dbReference type="PATRIC" id="fig|123899.6.peg.1400"/>
<dbReference type="GeneID" id="56591290"/>
<dbReference type="SUPFAM" id="SSF46689">
    <property type="entry name" value="Homeodomain-like"/>
    <property type="match status" value="1"/>
</dbReference>
<evidence type="ECO:0000313" key="7">
    <source>
        <dbReference type="EMBL" id="SAI68687.1"/>
    </source>
</evidence>
<evidence type="ECO:0000256" key="5">
    <source>
        <dbReference type="ARBA" id="ARBA00023163"/>
    </source>
</evidence>
<dbReference type="InterPro" id="IPR018060">
    <property type="entry name" value="HTH_AraC"/>
</dbReference>
<keyword evidence="2" id="KW-0805">Transcription regulation</keyword>
<dbReference type="InterPro" id="IPR020449">
    <property type="entry name" value="Tscrpt_reg_AraC-type_HTH"/>
</dbReference>
<evidence type="ECO:0000259" key="6">
    <source>
        <dbReference type="PROSITE" id="PS01124"/>
    </source>
</evidence>
<dbReference type="EMBL" id="LT546645">
    <property type="protein sequence ID" value="SAI68687.1"/>
    <property type="molecule type" value="Genomic_DNA"/>
</dbReference>
<feature type="domain" description="HTH araC/xylS-type" evidence="6">
    <location>
        <begin position="144"/>
        <end position="244"/>
    </location>
</feature>
<dbReference type="PROSITE" id="PS01124">
    <property type="entry name" value="HTH_ARAC_FAMILY_2"/>
    <property type="match status" value="1"/>
</dbReference>
<evidence type="ECO:0000256" key="2">
    <source>
        <dbReference type="ARBA" id="ARBA00023015"/>
    </source>
</evidence>
<dbReference type="InterPro" id="IPR009057">
    <property type="entry name" value="Homeodomain-like_sf"/>
</dbReference>
<dbReference type="Pfam" id="PF02311">
    <property type="entry name" value="AraC_binding"/>
    <property type="match status" value="1"/>
</dbReference>
<protein>
    <submittedName>
        <fullName evidence="7">AraC family transcriptional regulator</fullName>
    </submittedName>
</protein>
<dbReference type="PRINTS" id="PR00032">
    <property type="entry name" value="HTHARAC"/>
</dbReference>
<dbReference type="PANTHER" id="PTHR11019:SF199">
    <property type="entry name" value="HTH-TYPE TRANSCRIPTIONAL REGULATOR NIMR"/>
    <property type="match status" value="1"/>
</dbReference>
<keyword evidence="1" id="KW-0678">Repressor</keyword>
<dbReference type="eggNOG" id="COG2207">
    <property type="taxonomic scope" value="Bacteria"/>
</dbReference>
<keyword evidence="8" id="KW-1185">Reference proteome</keyword>
<dbReference type="InterPro" id="IPR011051">
    <property type="entry name" value="RmlC_Cupin_sf"/>
</dbReference>
<dbReference type="InterPro" id="IPR014710">
    <property type="entry name" value="RmlC-like_jellyroll"/>
</dbReference>
<dbReference type="SUPFAM" id="SSF51182">
    <property type="entry name" value="RmlC-like cupins"/>
    <property type="match status" value="1"/>
</dbReference>
<keyword evidence="4" id="KW-0010">Activator</keyword>
<gene>
    <name evidence="7" type="primary">ripA_5</name>
    <name evidence="7" type="ORF">SAMEA3906487_01420</name>
</gene>
<evidence type="ECO:0000256" key="1">
    <source>
        <dbReference type="ARBA" id="ARBA00022491"/>
    </source>
</evidence>
<dbReference type="RefSeq" id="WP_147297410.1">
    <property type="nucleotide sequence ID" value="NZ_CP016340.1"/>
</dbReference>
<dbReference type="GO" id="GO:0003700">
    <property type="term" value="F:DNA-binding transcription factor activity"/>
    <property type="evidence" value="ECO:0007669"/>
    <property type="project" value="InterPro"/>
</dbReference>
<dbReference type="FunFam" id="1.10.10.60:FF:000132">
    <property type="entry name" value="AraC family transcriptional regulator"/>
    <property type="match status" value="1"/>
</dbReference>
<dbReference type="AlphaFoldDB" id="A0A157REZ6"/>
<dbReference type="InterPro" id="IPR018062">
    <property type="entry name" value="HTH_AraC-typ_CS"/>
</dbReference>
<name>A0A157REZ6_9BORD</name>
<organism evidence="7 8">
    <name type="scientific">Bordetella trematum</name>
    <dbReference type="NCBI Taxonomy" id="123899"/>
    <lineage>
        <taxon>Bacteria</taxon>
        <taxon>Pseudomonadati</taxon>
        <taxon>Pseudomonadota</taxon>
        <taxon>Betaproteobacteria</taxon>
        <taxon>Burkholderiales</taxon>
        <taxon>Alcaligenaceae</taxon>
        <taxon>Bordetella</taxon>
    </lineage>
</organism>
<dbReference type="PANTHER" id="PTHR11019">
    <property type="entry name" value="HTH-TYPE TRANSCRIPTIONAL REGULATOR NIMR"/>
    <property type="match status" value="1"/>
</dbReference>
<dbReference type="SMART" id="SM00342">
    <property type="entry name" value="HTH_ARAC"/>
    <property type="match status" value="1"/>
</dbReference>
<dbReference type="STRING" id="123899.SAMEA3906487_01420"/>
<keyword evidence="5" id="KW-0804">Transcription</keyword>
<dbReference type="PROSITE" id="PS00041">
    <property type="entry name" value="HTH_ARAC_FAMILY_1"/>
    <property type="match status" value="1"/>
</dbReference>
<dbReference type="eggNOG" id="COG1917">
    <property type="taxonomic scope" value="Bacteria"/>
</dbReference>
<dbReference type="InterPro" id="IPR003313">
    <property type="entry name" value="AraC-bd"/>
</dbReference>
<accession>A0A157REZ6</accession>
<reference evidence="7 8" key="1">
    <citation type="submission" date="2016-04" db="EMBL/GenBank/DDBJ databases">
        <authorList>
            <consortium name="Pathogen Informatics"/>
        </authorList>
    </citation>
    <scope>NUCLEOTIDE SEQUENCE [LARGE SCALE GENOMIC DNA]</scope>
    <source>
        <strain evidence="7 8">H044680328</strain>
    </source>
</reference>
<evidence type="ECO:0000256" key="3">
    <source>
        <dbReference type="ARBA" id="ARBA00023125"/>
    </source>
</evidence>
<dbReference type="Pfam" id="PF12833">
    <property type="entry name" value="HTH_18"/>
    <property type="match status" value="1"/>
</dbReference>
<evidence type="ECO:0000256" key="4">
    <source>
        <dbReference type="ARBA" id="ARBA00023159"/>
    </source>
</evidence>
<dbReference type="Proteomes" id="UP000076825">
    <property type="component" value="Chromosome 1"/>
</dbReference>
<dbReference type="Gene3D" id="1.10.10.60">
    <property type="entry name" value="Homeodomain-like"/>
    <property type="match status" value="2"/>
</dbReference>
<dbReference type="Gene3D" id="2.60.120.10">
    <property type="entry name" value="Jelly Rolls"/>
    <property type="match status" value="1"/>
</dbReference>
<sequence length="260" mass="28269">MLDPHILAREREPRGIAVPPHSHIDGMLLLVQEGLLSLQCGQGFASLTPGRLAWIPPGMPLQARWFGRARGTCLFVRAQACQALPATTHGWRTTPLTEALFLRLANGLPASMDDLHARRLFELLVAELALDTTCGLSLPLPQDERLLQLATTLLETPDDARGIEAWAQALAMSPRTLMRRFRAETGVTLGQWRTQARMLCALELLAQGEAVTQVALAVGYESTSAFIGSFREQFGVTPSRYMAGPPPTTLLTPSGSIASH</sequence>
<dbReference type="GO" id="GO:0043565">
    <property type="term" value="F:sequence-specific DNA binding"/>
    <property type="evidence" value="ECO:0007669"/>
    <property type="project" value="InterPro"/>
</dbReference>